<dbReference type="Proteomes" id="UP000003009">
    <property type="component" value="Unassembled WGS sequence"/>
</dbReference>
<evidence type="ECO:0008006" key="4">
    <source>
        <dbReference type="Google" id="ProtNLM"/>
    </source>
</evidence>
<organism evidence="2 3">
    <name type="scientific">Kingella oralis ATCC 51147</name>
    <dbReference type="NCBI Taxonomy" id="629741"/>
    <lineage>
        <taxon>Bacteria</taxon>
        <taxon>Pseudomonadati</taxon>
        <taxon>Pseudomonadota</taxon>
        <taxon>Betaproteobacteria</taxon>
        <taxon>Neisseriales</taxon>
        <taxon>Neisseriaceae</taxon>
        <taxon>Kingella</taxon>
    </lineage>
</organism>
<comment type="caution">
    <text evidence="2">The sequence shown here is derived from an EMBL/GenBank/DDBJ whole genome shotgun (WGS) entry which is preliminary data.</text>
</comment>
<dbReference type="HOGENOM" id="CLU_093674_5_0_4"/>
<keyword evidence="3" id="KW-1185">Reference proteome</keyword>
<dbReference type="PANTHER" id="PTHR34980">
    <property type="entry name" value="INNER MEMBRANE PROTEIN-RELATED-RELATED"/>
    <property type="match status" value="1"/>
</dbReference>
<sequence>MWLVAALPNEPGDNFRWRDLGAAGLPFYVMMLYALATIVPTCAVTVRRLHDADYSGWWLLLGFIPYIGEAALFALLCFKGTAGDNRFGAAPDEYRD</sequence>
<keyword evidence="1" id="KW-0472">Membrane</keyword>
<evidence type="ECO:0000313" key="3">
    <source>
        <dbReference type="Proteomes" id="UP000003009"/>
    </source>
</evidence>
<keyword evidence="1" id="KW-0812">Transmembrane</keyword>
<dbReference type="AlphaFoldDB" id="C4GML8"/>
<dbReference type="InterPro" id="IPR008523">
    <property type="entry name" value="DUF805"/>
</dbReference>
<evidence type="ECO:0000256" key="1">
    <source>
        <dbReference type="SAM" id="Phobius"/>
    </source>
</evidence>
<name>C4GML8_9NEIS</name>
<feature type="transmembrane region" description="Helical" evidence="1">
    <location>
        <begin position="58"/>
        <end position="78"/>
    </location>
</feature>
<protein>
    <recommendedName>
        <fullName evidence="4">DUF805 domain-containing protein</fullName>
    </recommendedName>
</protein>
<dbReference type="Pfam" id="PF05656">
    <property type="entry name" value="DUF805"/>
    <property type="match status" value="1"/>
</dbReference>
<dbReference type="GO" id="GO:0005886">
    <property type="term" value="C:plasma membrane"/>
    <property type="evidence" value="ECO:0007669"/>
    <property type="project" value="TreeGrafter"/>
</dbReference>
<proteinExistence type="predicted"/>
<reference evidence="2" key="1">
    <citation type="submission" date="2009-04" db="EMBL/GenBank/DDBJ databases">
        <authorList>
            <person name="Weinstock G."/>
            <person name="Sodergren E."/>
            <person name="Clifton S."/>
            <person name="Fulton L."/>
            <person name="Fulton B."/>
            <person name="Courtney L."/>
            <person name="Fronick C."/>
            <person name="Harrison M."/>
            <person name="Strong C."/>
            <person name="Farmer C."/>
            <person name="Delahaunty K."/>
            <person name="Markovic C."/>
            <person name="Hall O."/>
            <person name="Minx P."/>
            <person name="Tomlinson C."/>
            <person name="Mitreva M."/>
            <person name="Nelson J."/>
            <person name="Hou S."/>
            <person name="Wollam A."/>
            <person name="Pepin K.H."/>
            <person name="Johnson M."/>
            <person name="Bhonagiri V."/>
            <person name="Nash W.E."/>
            <person name="Warren W."/>
            <person name="Chinwalla A."/>
            <person name="Mardis E.R."/>
            <person name="Wilson R.K."/>
        </authorList>
    </citation>
    <scope>NUCLEOTIDE SEQUENCE [LARGE SCALE GENOMIC DNA]</scope>
    <source>
        <strain evidence="2">ATCC 51147</strain>
    </source>
</reference>
<evidence type="ECO:0000313" key="2">
    <source>
        <dbReference type="EMBL" id="EEP66553.1"/>
    </source>
</evidence>
<gene>
    <name evidence="2" type="ORF">GCWU000324_02952</name>
</gene>
<accession>C4GML8</accession>
<feature type="transmembrane region" description="Helical" evidence="1">
    <location>
        <begin position="25"/>
        <end position="46"/>
    </location>
</feature>
<keyword evidence="1" id="KW-1133">Transmembrane helix</keyword>
<dbReference type="STRING" id="629741.GCWU000324_02952"/>
<dbReference type="PANTHER" id="PTHR34980:SF2">
    <property type="entry name" value="INNER MEMBRANE PROTEIN YHAH-RELATED"/>
    <property type="match status" value="1"/>
</dbReference>
<dbReference type="EMBL" id="ACJW02000008">
    <property type="protein sequence ID" value="EEP66553.1"/>
    <property type="molecule type" value="Genomic_DNA"/>
</dbReference>